<keyword evidence="1" id="KW-1133">Transmembrane helix</keyword>
<name>A0A7C8ZQD1_OPUST</name>
<accession>A0A7C8ZQD1</accession>
<dbReference type="AlphaFoldDB" id="A0A7C8ZQD1"/>
<feature type="transmembrane region" description="Helical" evidence="1">
    <location>
        <begin position="6"/>
        <end position="28"/>
    </location>
</feature>
<organism evidence="2">
    <name type="scientific">Opuntia streptacantha</name>
    <name type="common">Prickly pear cactus</name>
    <name type="synonym">Opuntia cardona</name>
    <dbReference type="NCBI Taxonomy" id="393608"/>
    <lineage>
        <taxon>Eukaryota</taxon>
        <taxon>Viridiplantae</taxon>
        <taxon>Streptophyta</taxon>
        <taxon>Embryophyta</taxon>
        <taxon>Tracheophyta</taxon>
        <taxon>Spermatophyta</taxon>
        <taxon>Magnoliopsida</taxon>
        <taxon>eudicotyledons</taxon>
        <taxon>Gunneridae</taxon>
        <taxon>Pentapetalae</taxon>
        <taxon>Caryophyllales</taxon>
        <taxon>Cactineae</taxon>
        <taxon>Cactaceae</taxon>
        <taxon>Opuntioideae</taxon>
        <taxon>Opuntia</taxon>
    </lineage>
</organism>
<evidence type="ECO:0000313" key="2">
    <source>
        <dbReference type="EMBL" id="MBA4647950.1"/>
    </source>
</evidence>
<protein>
    <submittedName>
        <fullName evidence="2">Uncharacterized protein</fullName>
    </submittedName>
</protein>
<feature type="transmembrane region" description="Helical" evidence="1">
    <location>
        <begin position="82"/>
        <end position="113"/>
    </location>
</feature>
<proteinExistence type="predicted"/>
<dbReference type="EMBL" id="GISG01153115">
    <property type="protein sequence ID" value="MBA4647950.1"/>
    <property type="molecule type" value="Transcribed_RNA"/>
</dbReference>
<reference evidence="2" key="2">
    <citation type="submission" date="2020-07" db="EMBL/GenBank/DDBJ databases">
        <authorList>
            <person name="Vera ALvarez R."/>
            <person name="Arias-Moreno D.M."/>
            <person name="Jimenez-Jacinto V."/>
            <person name="Jimenez-Bremont J.F."/>
            <person name="Swaminathan K."/>
            <person name="Moose S.P."/>
            <person name="Guerrero-Gonzalez M.L."/>
            <person name="Marino-Ramirez L."/>
            <person name="Landsman D."/>
            <person name="Rodriguez-Kessler M."/>
            <person name="Delgado-Sanchez P."/>
        </authorList>
    </citation>
    <scope>NUCLEOTIDE SEQUENCE</scope>
    <source>
        <tissue evidence="2">Cladode</tissue>
    </source>
</reference>
<keyword evidence="1" id="KW-0472">Membrane</keyword>
<keyword evidence="1" id="KW-0812">Transmembrane</keyword>
<reference evidence="2" key="1">
    <citation type="journal article" date="2013" name="J. Plant Res.">
        <title>Effect of fungi and light on seed germination of three Opuntia species from semiarid lands of central Mexico.</title>
        <authorList>
            <person name="Delgado-Sanchez P."/>
            <person name="Jimenez-Bremont J.F."/>
            <person name="Guerrero-Gonzalez Mde L."/>
            <person name="Flores J."/>
        </authorList>
    </citation>
    <scope>NUCLEOTIDE SEQUENCE</scope>
    <source>
        <tissue evidence="2">Cladode</tissue>
    </source>
</reference>
<evidence type="ECO:0000256" key="1">
    <source>
        <dbReference type="SAM" id="Phobius"/>
    </source>
</evidence>
<feature type="transmembrane region" description="Helical" evidence="1">
    <location>
        <begin position="40"/>
        <end position="62"/>
    </location>
</feature>
<sequence length="116" mass="12585">MTSLIFFNIYYLLHHISFITSYIILNSFHGKFIANVSGTILLGVTNLNTTTLLSACAFIGVTSCVNASFDTERTLRSSIKHLYVPCCLLPLLVVVAPGVVSPLSSIVCCIVGIHHI</sequence>